<keyword evidence="3" id="KW-1185">Reference proteome</keyword>
<dbReference type="Pfam" id="PF00023">
    <property type="entry name" value="Ank"/>
    <property type="match status" value="1"/>
</dbReference>
<sequence>MPIIDVNSQTDDGWTALHCAAANRHQSSVEFLLKNKADGNICNNEKIRFFFLYDTSSSCCTKWLI</sequence>
<protein>
    <submittedName>
        <fullName evidence="2">Uncharacterized protein</fullName>
    </submittedName>
</protein>
<dbReference type="VEuPathDB" id="TrichDB:TRFO_03299"/>
<dbReference type="Gene3D" id="1.25.40.20">
    <property type="entry name" value="Ankyrin repeat-containing domain"/>
    <property type="match status" value="1"/>
</dbReference>
<dbReference type="SUPFAM" id="SSF48403">
    <property type="entry name" value="Ankyrin repeat"/>
    <property type="match status" value="1"/>
</dbReference>
<dbReference type="PROSITE" id="PS50297">
    <property type="entry name" value="ANK_REP_REGION"/>
    <property type="match status" value="1"/>
</dbReference>
<proteinExistence type="predicted"/>
<dbReference type="AlphaFoldDB" id="A0A1J4KQH1"/>
<dbReference type="PROSITE" id="PS50088">
    <property type="entry name" value="ANK_REPEAT"/>
    <property type="match status" value="1"/>
</dbReference>
<evidence type="ECO:0000313" key="2">
    <source>
        <dbReference type="EMBL" id="OHT13553.1"/>
    </source>
</evidence>
<dbReference type="OrthoDB" id="428895at2759"/>
<dbReference type="SMART" id="SM00248">
    <property type="entry name" value="ANK"/>
    <property type="match status" value="1"/>
</dbReference>
<comment type="caution">
    <text evidence="2">The sequence shown here is derived from an EMBL/GenBank/DDBJ whole genome shotgun (WGS) entry which is preliminary data.</text>
</comment>
<evidence type="ECO:0000313" key="3">
    <source>
        <dbReference type="Proteomes" id="UP000179807"/>
    </source>
</evidence>
<dbReference type="GeneID" id="94825908"/>
<name>A0A1J4KQH1_9EUKA</name>
<dbReference type="InterPro" id="IPR036770">
    <property type="entry name" value="Ankyrin_rpt-contain_sf"/>
</dbReference>
<keyword evidence="1" id="KW-0040">ANK repeat</keyword>
<dbReference type="InterPro" id="IPR002110">
    <property type="entry name" value="Ankyrin_rpt"/>
</dbReference>
<dbReference type="RefSeq" id="XP_068366689.1">
    <property type="nucleotide sequence ID" value="XM_068491204.1"/>
</dbReference>
<evidence type="ECO:0000256" key="1">
    <source>
        <dbReference type="PROSITE-ProRule" id="PRU00023"/>
    </source>
</evidence>
<reference evidence="2" key="1">
    <citation type="submission" date="2016-10" db="EMBL/GenBank/DDBJ databases">
        <authorList>
            <person name="Benchimol M."/>
            <person name="Almeida L.G."/>
            <person name="Vasconcelos A.T."/>
            <person name="Perreira-Neves A."/>
            <person name="Rosa I.A."/>
            <person name="Tasca T."/>
            <person name="Bogo M.R."/>
            <person name="de Souza W."/>
        </authorList>
    </citation>
    <scope>NUCLEOTIDE SEQUENCE [LARGE SCALE GENOMIC DNA]</scope>
    <source>
        <strain evidence="2">K</strain>
    </source>
</reference>
<feature type="repeat" description="ANK" evidence="1">
    <location>
        <begin position="12"/>
        <end position="44"/>
    </location>
</feature>
<accession>A0A1J4KQH1</accession>
<dbReference type="EMBL" id="MLAK01000509">
    <property type="protein sequence ID" value="OHT13553.1"/>
    <property type="molecule type" value="Genomic_DNA"/>
</dbReference>
<organism evidence="2 3">
    <name type="scientific">Tritrichomonas foetus</name>
    <dbReference type="NCBI Taxonomy" id="1144522"/>
    <lineage>
        <taxon>Eukaryota</taxon>
        <taxon>Metamonada</taxon>
        <taxon>Parabasalia</taxon>
        <taxon>Tritrichomonadida</taxon>
        <taxon>Tritrichomonadidae</taxon>
        <taxon>Tritrichomonas</taxon>
    </lineage>
</organism>
<gene>
    <name evidence="2" type="ORF">TRFO_03299</name>
</gene>
<dbReference type="Proteomes" id="UP000179807">
    <property type="component" value="Unassembled WGS sequence"/>
</dbReference>